<proteinExistence type="predicted"/>
<accession>A0A0F6WR85</accession>
<keyword evidence="1" id="KW-0812">Transmembrane</keyword>
<evidence type="ECO:0000256" key="1">
    <source>
        <dbReference type="SAM" id="Phobius"/>
    </source>
</evidence>
<evidence type="ECO:0008006" key="4">
    <source>
        <dbReference type="Google" id="ProtNLM"/>
    </source>
</evidence>
<dbReference type="AlphaFoldDB" id="A0A0F6WR85"/>
<keyword evidence="3" id="KW-1185">Reference proteome</keyword>
<dbReference type="HOGENOM" id="CLU_114865_0_0_11"/>
<organism evidence="2 3">
    <name type="scientific">[Brevibacterium] flavum</name>
    <dbReference type="NCBI Taxonomy" id="92706"/>
    <lineage>
        <taxon>Bacteria</taxon>
        <taxon>Bacillati</taxon>
        <taxon>Actinomycetota</taxon>
        <taxon>Actinomycetes</taxon>
        <taxon>Mycobacteriales</taxon>
        <taxon>Corynebacteriaceae</taxon>
        <taxon>Corynebacterium</taxon>
    </lineage>
</organism>
<evidence type="ECO:0000313" key="3">
    <source>
        <dbReference type="Proteomes" id="UP000034037"/>
    </source>
</evidence>
<keyword evidence="1" id="KW-0472">Membrane</keyword>
<dbReference type="RefSeq" id="WP_003860887.1">
    <property type="nucleotide sequence ID" value="NZ_CP011309.1"/>
</dbReference>
<dbReference type="PATRIC" id="fig|92706.3.peg.2568"/>
<feature type="transmembrane region" description="Helical" evidence="1">
    <location>
        <begin position="12"/>
        <end position="36"/>
    </location>
</feature>
<feature type="transmembrane region" description="Helical" evidence="1">
    <location>
        <begin position="76"/>
        <end position="94"/>
    </location>
</feature>
<protein>
    <recommendedName>
        <fullName evidence="4">DUF624 domain-containing protein</fullName>
    </recommendedName>
</protein>
<sequence length="213" mass="22941">MNRILGPESKFYAALSLFADLVIVNVLLVITCFPVFTGGMSLRTAHAVTGQMVREEGSRRGSAFVRGLLTRPGVNTAWWLISLAVAALAAYEFAIIAKADLGSMGLILRAALISGLIVLGSVSVWFFHLDAPGLGFRQRITQAMMKAVGHLPRTLLAILPGIVLVLYPVFFPAQWGGYLFFLAVLGPALAVYLAELVLQWPELNSQTPDSPSA</sequence>
<feature type="transmembrane region" description="Helical" evidence="1">
    <location>
        <begin position="154"/>
        <end position="171"/>
    </location>
</feature>
<reference evidence="2 3" key="1">
    <citation type="submission" date="2015-04" db="EMBL/GenBank/DDBJ databases">
        <title>Complete Genome Sequence of Brevibacterium flavum ATCC 15168.</title>
        <authorList>
            <person name="Ahn J."/>
            <person name="Park G."/>
            <person name="Jeon W."/>
            <person name="Jang Y."/>
            <person name="Jang M."/>
            <person name="Lee H."/>
            <person name="Lee H."/>
        </authorList>
    </citation>
    <scope>NUCLEOTIDE SEQUENCE [LARGE SCALE GENOMIC DNA]</scope>
    <source>
        <strain evidence="2 3">ATCC 15168</strain>
    </source>
</reference>
<feature type="transmembrane region" description="Helical" evidence="1">
    <location>
        <begin position="106"/>
        <end position="127"/>
    </location>
</feature>
<dbReference type="GeneID" id="1020405"/>
<dbReference type="Proteomes" id="UP000034037">
    <property type="component" value="Chromosome"/>
</dbReference>
<dbReference type="EMBL" id="CP011309">
    <property type="protein sequence ID" value="AKF28263.1"/>
    <property type="molecule type" value="Genomic_DNA"/>
</dbReference>
<gene>
    <name evidence="2" type="ORF">YH66_12285</name>
</gene>
<feature type="transmembrane region" description="Helical" evidence="1">
    <location>
        <begin position="178"/>
        <end position="200"/>
    </location>
</feature>
<keyword evidence="1" id="KW-1133">Transmembrane helix</keyword>
<evidence type="ECO:0000313" key="2">
    <source>
        <dbReference type="EMBL" id="AKF28263.1"/>
    </source>
</evidence>
<name>A0A0F6WR85_9CORY</name>